<keyword evidence="3" id="KW-1185">Reference proteome</keyword>
<comment type="caution">
    <text evidence="2">The sequence shown here is derived from an EMBL/GenBank/DDBJ whole genome shotgun (WGS) entry which is preliminary data.</text>
</comment>
<name>A0A498KSN8_9EURY</name>
<proteinExistence type="predicted"/>
<dbReference type="RefSeq" id="WP_129069629.1">
    <property type="nucleotide sequence ID" value="NZ_RDFA01000005.1"/>
</dbReference>
<dbReference type="EMBL" id="RDFA01000005">
    <property type="protein sequence ID" value="RXK47777.1"/>
    <property type="molecule type" value="Genomic_DNA"/>
</dbReference>
<sequence length="859" mass="97047">MPIQRAKPPEQLYADVAAYDRVIVPDAPLASAINRRIDHPHFGTFAIPPRRLAAGRREQAEDRLAFLEVVDQTQYNWQAIAYAIGNVLQCWEHQGTIDALLDYEAYVDEATQEVVEIMSTLQTTSQQLTEYTIQADEVAVVGYDQLTTLERSILPAEYDRIDLFTDEAFDPPEFHIFDSPTEIVDALLDTITAENADNVAVVLDGGSHYSSLVESAFEAADIPFYGGQGFIDDPHHRAFVQLLRTAFRGSATTVGDVRPVLSQMGQDIPIDHTQKRLAAVDHPTVAWMKSFTASVHTQTFAEALTDYEHQTGIELTRFDDELQAIGLADHPVTSDAVDDLAYYLQTYEVPVDRENEGVLLADAKSSGYVDRPVVFYLGLDQDWTHSAPQRPWVDTDAQFDRYLRQFQLLLQSGAEQYYLVQDISGGQPVTPCLYFGDLLDEDFDRFSDLDAVTHTRPTTTTSPGFEKTDYDVETESVETISQSSLNTYVNSPRDYFFSRLLDMPDQERFVEGNLFHDFAEFYVTHPAIIEDTDLSTLVDAMLDEAEPFMAGTDEPLTRRKYRIGLETIIEYLDEHSPTSDDFLTPASGWGTNFFAEYFDEPVDSPLTERWFENSALGIKGKIDLVQAPDQLLDYKSGRQKSAYSVVKNAAIDPPGDTPNFQAALYLSHYRTRQPDEPLEFTFFHFLETLDDIITGDAEIDDTLTTLSYYPFTFDEYVGSRAAYDELVDHYNDCTATFEDVDYSAYSDIMAQLSFPETTEKDELRASTFATEFSTAVGAIVAEGIDHEKGCDQAIRKLNGIRQRTFFREDLDAFEAFVEDRLTELNQRCAGDERFPIDGPGGEPNYRRVDNRDLLLEGDR</sequence>
<dbReference type="OrthoDB" id="319934at2157"/>
<organism evidence="2 3">
    <name type="scientific">Halorientalis pallida</name>
    <dbReference type="NCBI Taxonomy" id="2479928"/>
    <lineage>
        <taxon>Archaea</taxon>
        <taxon>Methanobacteriati</taxon>
        <taxon>Methanobacteriota</taxon>
        <taxon>Stenosarchaea group</taxon>
        <taxon>Halobacteria</taxon>
        <taxon>Halobacteriales</taxon>
        <taxon>Haloarculaceae</taxon>
        <taxon>Halorientalis</taxon>
    </lineage>
</organism>
<dbReference type="SUPFAM" id="SSF52540">
    <property type="entry name" value="P-loop containing nucleoside triphosphate hydrolases"/>
    <property type="match status" value="1"/>
</dbReference>
<accession>A0A498KSN8</accession>
<gene>
    <name evidence="2" type="ORF">EAF64_14080</name>
</gene>
<reference evidence="2 3" key="1">
    <citation type="submission" date="2019-01" db="EMBL/GenBank/DDBJ databases">
        <title>Halorientalis sp. F13-25 a new haloarchaeum isolated from hypersaline water.</title>
        <authorList>
            <person name="Ana D.-V."/>
            <person name="Cristina S.-P."/>
            <person name="Antonio V."/>
        </authorList>
    </citation>
    <scope>NUCLEOTIDE SEQUENCE [LARGE SCALE GENOMIC DNA]</scope>
    <source>
        <strain evidence="2 3">F13-25</strain>
    </source>
</reference>
<dbReference type="Pfam" id="PF12705">
    <property type="entry name" value="PDDEXK_1"/>
    <property type="match status" value="1"/>
</dbReference>
<evidence type="ECO:0000313" key="3">
    <source>
        <dbReference type="Proteomes" id="UP000289691"/>
    </source>
</evidence>
<evidence type="ECO:0000259" key="1">
    <source>
        <dbReference type="Pfam" id="PF12705"/>
    </source>
</evidence>
<dbReference type="InterPro" id="IPR038726">
    <property type="entry name" value="PDDEXK_AddAB-type"/>
</dbReference>
<feature type="domain" description="PD-(D/E)XK endonuclease-like" evidence="1">
    <location>
        <begin position="479"/>
        <end position="685"/>
    </location>
</feature>
<protein>
    <recommendedName>
        <fullName evidence="1">PD-(D/E)XK endonuclease-like domain-containing protein</fullName>
    </recommendedName>
</protein>
<dbReference type="AlphaFoldDB" id="A0A498KSN8"/>
<evidence type="ECO:0000313" key="2">
    <source>
        <dbReference type="EMBL" id="RXK47777.1"/>
    </source>
</evidence>
<dbReference type="Proteomes" id="UP000289691">
    <property type="component" value="Unassembled WGS sequence"/>
</dbReference>
<dbReference type="InterPro" id="IPR027417">
    <property type="entry name" value="P-loop_NTPase"/>
</dbReference>